<evidence type="ECO:0000313" key="2">
    <source>
        <dbReference type="EMBL" id="SHE62217.1"/>
    </source>
</evidence>
<keyword evidence="3" id="KW-1185">Reference proteome</keyword>
<dbReference type="Pfam" id="PF11188">
    <property type="entry name" value="DUF2975"/>
    <property type="match status" value="1"/>
</dbReference>
<feature type="transmembrane region" description="Helical" evidence="1">
    <location>
        <begin position="7"/>
        <end position="29"/>
    </location>
</feature>
<keyword evidence="1" id="KW-1133">Transmembrane helix</keyword>
<protein>
    <recommendedName>
        <fullName evidence="4">DUF2975 domain-containing protein</fullName>
    </recommendedName>
</protein>
<keyword evidence="1" id="KW-0812">Transmembrane</keyword>
<accession>A0A1M4V008</accession>
<keyword evidence="1" id="KW-0472">Membrane</keyword>
<name>A0A1M4V008_9FLAO</name>
<sequence>MKTSLKLLYVGVQFLRLVLSACIVVYTYLFFNDIDDMLTSYLRFALISLPVFIFWVFAFSALNKIVPVIKRCLNQDFFAPENAKSIRFLAYVLIIYAIGSPILNFVFKVIEHGKFELSLAFDIEHAFVSHFALGLILLILAQIINRGRTLEIDQKLTI</sequence>
<dbReference type="EMBL" id="FQTW01000003">
    <property type="protein sequence ID" value="SHE62217.1"/>
    <property type="molecule type" value="Genomic_DNA"/>
</dbReference>
<dbReference type="OrthoDB" id="1444717at2"/>
<proteinExistence type="predicted"/>
<dbReference type="InterPro" id="IPR021354">
    <property type="entry name" value="DUF2975"/>
</dbReference>
<organism evidence="2 3">
    <name type="scientific">Psychroflexus salarius</name>
    <dbReference type="NCBI Taxonomy" id="1155689"/>
    <lineage>
        <taxon>Bacteria</taxon>
        <taxon>Pseudomonadati</taxon>
        <taxon>Bacteroidota</taxon>
        <taxon>Flavobacteriia</taxon>
        <taxon>Flavobacteriales</taxon>
        <taxon>Flavobacteriaceae</taxon>
        <taxon>Psychroflexus</taxon>
    </lineage>
</organism>
<dbReference type="STRING" id="1155689.SAMN05444278_103177"/>
<gene>
    <name evidence="2" type="ORF">SAMN05444278_103177</name>
</gene>
<feature type="transmembrane region" description="Helical" evidence="1">
    <location>
        <begin position="88"/>
        <end position="107"/>
    </location>
</feature>
<evidence type="ECO:0000313" key="3">
    <source>
        <dbReference type="Proteomes" id="UP000184462"/>
    </source>
</evidence>
<dbReference type="RefSeq" id="WP_073192626.1">
    <property type="nucleotide sequence ID" value="NZ_FQTW01000003.1"/>
</dbReference>
<evidence type="ECO:0008006" key="4">
    <source>
        <dbReference type="Google" id="ProtNLM"/>
    </source>
</evidence>
<feature type="transmembrane region" description="Helical" evidence="1">
    <location>
        <begin position="127"/>
        <end position="145"/>
    </location>
</feature>
<evidence type="ECO:0000256" key="1">
    <source>
        <dbReference type="SAM" id="Phobius"/>
    </source>
</evidence>
<dbReference type="Proteomes" id="UP000184462">
    <property type="component" value="Unassembled WGS sequence"/>
</dbReference>
<reference evidence="2 3" key="1">
    <citation type="submission" date="2016-11" db="EMBL/GenBank/DDBJ databases">
        <authorList>
            <person name="Jaros S."/>
            <person name="Januszkiewicz K."/>
            <person name="Wedrychowicz H."/>
        </authorList>
    </citation>
    <scope>NUCLEOTIDE SEQUENCE [LARGE SCALE GENOMIC DNA]</scope>
    <source>
        <strain evidence="2 3">DSM 25661</strain>
    </source>
</reference>
<dbReference type="AlphaFoldDB" id="A0A1M4V008"/>
<feature type="transmembrane region" description="Helical" evidence="1">
    <location>
        <begin position="41"/>
        <end position="62"/>
    </location>
</feature>